<keyword evidence="1" id="KW-0812">Transmembrane</keyword>
<feature type="transmembrane region" description="Helical" evidence="1">
    <location>
        <begin position="65"/>
        <end position="84"/>
    </location>
</feature>
<name>A0A1Q5PH81_9BACT</name>
<feature type="transmembrane region" description="Helical" evidence="1">
    <location>
        <begin position="9"/>
        <end position="28"/>
    </location>
</feature>
<feature type="transmembrane region" description="Helical" evidence="1">
    <location>
        <begin position="34"/>
        <end position="53"/>
    </location>
</feature>
<dbReference type="AlphaFoldDB" id="A0A1Q5PH81"/>
<keyword evidence="3" id="KW-1185">Reference proteome</keyword>
<organism evidence="2 3">
    <name type="scientific">Pontibacter flavimaris</name>
    <dbReference type="NCBI Taxonomy" id="1797110"/>
    <lineage>
        <taxon>Bacteria</taxon>
        <taxon>Pseudomonadati</taxon>
        <taxon>Bacteroidota</taxon>
        <taxon>Cytophagia</taxon>
        <taxon>Cytophagales</taxon>
        <taxon>Hymenobacteraceae</taxon>
        <taxon>Pontibacter</taxon>
    </lineage>
</organism>
<sequence>MNRSYFTNTLFYWVIILILSLLLIWNLYLTFAYSRLAGLLPIAIQVSLLALILKKHEFAKNGIKIWAIIFLIAGPGLQFLGRLLRNLAESFTSADLQYYITTGATILVGVAILYYTNKTVEVVETVEEGAESDHS</sequence>
<keyword evidence="1" id="KW-1133">Transmembrane helix</keyword>
<evidence type="ECO:0000313" key="2">
    <source>
        <dbReference type="EMBL" id="OKL41590.1"/>
    </source>
</evidence>
<reference evidence="2 3" key="1">
    <citation type="submission" date="2016-03" db="EMBL/GenBank/DDBJ databases">
        <title>Genome sequence of Pontibacter sp. nov., of the family cytophagaceae, isolated from marine sediment of the Yellow Sea, China.</title>
        <authorList>
            <person name="Zhang G."/>
            <person name="Zhang R."/>
        </authorList>
    </citation>
    <scope>NUCLEOTIDE SEQUENCE [LARGE SCALE GENOMIC DNA]</scope>
    <source>
        <strain evidence="2 3">S10-8</strain>
    </source>
</reference>
<comment type="caution">
    <text evidence="2">The sequence shown here is derived from an EMBL/GenBank/DDBJ whole genome shotgun (WGS) entry which is preliminary data.</text>
</comment>
<protein>
    <submittedName>
        <fullName evidence="2">Uncharacterized protein</fullName>
    </submittedName>
</protein>
<keyword evidence="1" id="KW-0472">Membrane</keyword>
<proteinExistence type="predicted"/>
<dbReference type="EMBL" id="LVWA01000003">
    <property type="protein sequence ID" value="OKL41590.1"/>
    <property type="molecule type" value="Genomic_DNA"/>
</dbReference>
<evidence type="ECO:0000256" key="1">
    <source>
        <dbReference type="SAM" id="Phobius"/>
    </source>
</evidence>
<dbReference type="Proteomes" id="UP000186551">
    <property type="component" value="Unassembled WGS sequence"/>
</dbReference>
<evidence type="ECO:0000313" key="3">
    <source>
        <dbReference type="Proteomes" id="UP000186551"/>
    </source>
</evidence>
<feature type="transmembrane region" description="Helical" evidence="1">
    <location>
        <begin position="96"/>
        <end position="115"/>
    </location>
</feature>
<gene>
    <name evidence="2" type="ORF">A3841_11155</name>
</gene>
<accession>A0A1Q5PH81</accession>